<dbReference type="EMBL" id="SMDC01000015">
    <property type="protein sequence ID" value="TCW33294.1"/>
    <property type="molecule type" value="Genomic_DNA"/>
</dbReference>
<dbReference type="InterPro" id="IPR017438">
    <property type="entry name" value="ATP-NAD_kinase_N"/>
</dbReference>
<dbReference type="InterPro" id="IPR016064">
    <property type="entry name" value="NAD/diacylglycerol_kinase_sf"/>
</dbReference>
<evidence type="ECO:0000259" key="1">
    <source>
        <dbReference type="PROSITE" id="PS50146"/>
    </source>
</evidence>
<dbReference type="SUPFAM" id="SSF111331">
    <property type="entry name" value="NAD kinase/diacylglycerol kinase-like"/>
    <property type="match status" value="1"/>
</dbReference>
<accession>A0A4R4A509</accession>
<reference evidence="2 3" key="1">
    <citation type="submission" date="2019-03" db="EMBL/GenBank/DDBJ databases">
        <title>Genomic Encyclopedia of Type Strains, Phase IV (KMG-IV): sequencing the most valuable type-strain genomes for metagenomic binning, comparative biology and taxonomic classification.</title>
        <authorList>
            <person name="Goeker M."/>
        </authorList>
    </citation>
    <scope>NUCLEOTIDE SEQUENCE [LARGE SCALE GENOMIC DNA]</scope>
    <source>
        <strain evidence="2 3">DSM 203</strain>
    </source>
</reference>
<gene>
    <name evidence="2" type="ORF">EDC29_11546</name>
</gene>
<dbReference type="Proteomes" id="UP000295247">
    <property type="component" value="Unassembled WGS sequence"/>
</dbReference>
<dbReference type="SMART" id="SM00046">
    <property type="entry name" value="DAGKc"/>
    <property type="match status" value="1"/>
</dbReference>
<name>A0A4R4A509_MARGR</name>
<dbReference type="InterPro" id="IPR050187">
    <property type="entry name" value="Lipid_Phosphate_FormReg"/>
</dbReference>
<sequence>MFATAVPFQPHTSAPGARAGVRVLVVANRASGSAAALAAVDLLRQRLSEQGRRVDELALVAGRVEEMLRAALSGVTYQAIYVAGGDGTVLAVVEALAGRSVPIAIIPCGTMNWTARDLGIPLAPEAAIDALLDAEVRHIDLGRVNGKPFLCACMVGFGSLLARWRERERARGNSPWVLWPKLVWRGLSLIQRYRHLRLRLRTAERHERLRARALVVTANLIDDRPGPVPRRPRLDAGQLGLYAVRDASGVELMRLGMRLMLGTWQQDDALLATSASHAEIGVGRRRAVSVMCDGERVRLRTPLRFTLERATVAVLVPRAGRPTV</sequence>
<dbReference type="PANTHER" id="PTHR12358">
    <property type="entry name" value="SPHINGOSINE KINASE"/>
    <property type="match status" value="1"/>
</dbReference>
<dbReference type="PANTHER" id="PTHR12358:SF54">
    <property type="entry name" value="SPHINGOSINE KINASE RELATED PROTEIN"/>
    <property type="match status" value="1"/>
</dbReference>
<dbReference type="Gene3D" id="2.60.200.40">
    <property type="match status" value="1"/>
</dbReference>
<protein>
    <submittedName>
        <fullName evidence="2">Diacylglycerol kinase family enzyme</fullName>
    </submittedName>
</protein>
<feature type="domain" description="DAGKc" evidence="1">
    <location>
        <begin position="18"/>
        <end position="148"/>
    </location>
</feature>
<dbReference type="InterPro" id="IPR001206">
    <property type="entry name" value="Diacylglycerol_kinase_cat_dom"/>
</dbReference>
<keyword evidence="2" id="KW-0418">Kinase</keyword>
<dbReference type="GO" id="GO:0016301">
    <property type="term" value="F:kinase activity"/>
    <property type="evidence" value="ECO:0007669"/>
    <property type="project" value="UniProtKB-KW"/>
</dbReference>
<organism evidence="2 3">
    <name type="scientific">Marichromatium gracile</name>
    <name type="common">Chromatium gracile</name>
    <dbReference type="NCBI Taxonomy" id="1048"/>
    <lineage>
        <taxon>Bacteria</taxon>
        <taxon>Pseudomonadati</taxon>
        <taxon>Pseudomonadota</taxon>
        <taxon>Gammaproteobacteria</taxon>
        <taxon>Chromatiales</taxon>
        <taxon>Chromatiaceae</taxon>
        <taxon>Marichromatium</taxon>
    </lineage>
</organism>
<dbReference type="RefSeq" id="WP_165913555.1">
    <property type="nucleotide sequence ID" value="NZ_NRRH01000027.1"/>
</dbReference>
<dbReference type="Pfam" id="PF00781">
    <property type="entry name" value="DAGK_cat"/>
    <property type="match status" value="1"/>
</dbReference>
<evidence type="ECO:0000313" key="3">
    <source>
        <dbReference type="Proteomes" id="UP000295247"/>
    </source>
</evidence>
<proteinExistence type="predicted"/>
<evidence type="ECO:0000313" key="2">
    <source>
        <dbReference type="EMBL" id="TCW33294.1"/>
    </source>
</evidence>
<dbReference type="AlphaFoldDB" id="A0A4R4A509"/>
<dbReference type="PROSITE" id="PS50146">
    <property type="entry name" value="DAGK"/>
    <property type="match status" value="1"/>
</dbReference>
<keyword evidence="2" id="KW-0808">Transferase</keyword>
<dbReference type="Gene3D" id="3.40.50.10330">
    <property type="entry name" value="Probable inorganic polyphosphate/atp-NAD kinase, domain 1"/>
    <property type="match status" value="1"/>
</dbReference>
<comment type="caution">
    <text evidence="2">The sequence shown here is derived from an EMBL/GenBank/DDBJ whole genome shotgun (WGS) entry which is preliminary data.</text>
</comment>